<dbReference type="Gene3D" id="3.30.420.40">
    <property type="match status" value="2"/>
</dbReference>
<dbReference type="InterPro" id="IPR043129">
    <property type="entry name" value="ATPase_NBD"/>
</dbReference>
<evidence type="ECO:0000256" key="3">
    <source>
        <dbReference type="ARBA" id="ARBA00022833"/>
    </source>
</evidence>
<dbReference type="KEGG" id="acob:P0Y56_14990"/>
<evidence type="ECO:0000313" key="7">
    <source>
        <dbReference type="EMBL" id="WEK46299.1"/>
    </source>
</evidence>
<reference evidence="7" key="1">
    <citation type="submission" date="2023-03" db="EMBL/GenBank/DDBJ databases">
        <title>Andean soil-derived lignocellulolytic bacterial consortium as a source of novel taxa and putative plastic-active enzymes.</title>
        <authorList>
            <person name="Diaz-Garcia L."/>
            <person name="Chuvochina M."/>
            <person name="Feuerriegel G."/>
            <person name="Bunk B."/>
            <person name="Sproer C."/>
            <person name="Streit W.R."/>
            <person name="Rodriguez L.M."/>
            <person name="Overmann J."/>
            <person name="Jimenez D.J."/>
        </authorList>
    </citation>
    <scope>NUCLEOTIDE SEQUENCE</scope>
    <source>
        <strain evidence="7">MAG 26</strain>
    </source>
</reference>
<dbReference type="InterPro" id="IPR049874">
    <property type="entry name" value="ROK_cs"/>
</dbReference>
<dbReference type="InterPro" id="IPR051804">
    <property type="entry name" value="Carb_Metab_Reg_Kinase/Isom"/>
</dbReference>
<dbReference type="InterPro" id="IPR000600">
    <property type="entry name" value="ROK"/>
</dbReference>
<dbReference type="GO" id="GO:0046872">
    <property type="term" value="F:metal ion binding"/>
    <property type="evidence" value="ECO:0007669"/>
    <property type="project" value="UniProtKB-KW"/>
</dbReference>
<proteinExistence type="predicted"/>
<accession>A0AAJ6BMC7</accession>
<dbReference type="CDD" id="cd24067">
    <property type="entry name" value="ASKHA_NBD_ROK_BsFRK-like"/>
    <property type="match status" value="1"/>
</dbReference>
<evidence type="ECO:0000256" key="1">
    <source>
        <dbReference type="ARBA" id="ARBA00001946"/>
    </source>
</evidence>
<name>A0AAJ6BMC7_9SPHN</name>
<dbReference type="PANTHER" id="PTHR42742:SF3">
    <property type="entry name" value="FRUCTOKINASE"/>
    <property type="match status" value="1"/>
</dbReference>
<evidence type="ECO:0000256" key="6">
    <source>
        <dbReference type="ARBA" id="ARBA00048451"/>
    </source>
</evidence>
<evidence type="ECO:0000256" key="4">
    <source>
        <dbReference type="ARBA" id="ARBA00022842"/>
    </source>
</evidence>
<dbReference type="GO" id="GO:0008865">
    <property type="term" value="F:fructokinase activity"/>
    <property type="evidence" value="ECO:0007669"/>
    <property type="project" value="UniProtKB-EC"/>
</dbReference>
<dbReference type="Pfam" id="PF00480">
    <property type="entry name" value="ROK"/>
    <property type="match status" value="1"/>
</dbReference>
<organism evidence="7 8">
    <name type="scientific">Candidatus Andeanibacterium colombiense</name>
    <dbReference type="NCBI Taxonomy" id="3121345"/>
    <lineage>
        <taxon>Bacteria</taxon>
        <taxon>Pseudomonadati</taxon>
        <taxon>Pseudomonadota</taxon>
        <taxon>Alphaproteobacteria</taxon>
        <taxon>Sphingomonadales</taxon>
        <taxon>Sphingomonadaceae</taxon>
        <taxon>Candidatus Andeanibacterium</taxon>
    </lineage>
</organism>
<evidence type="ECO:0000256" key="2">
    <source>
        <dbReference type="ARBA" id="ARBA00022723"/>
    </source>
</evidence>
<gene>
    <name evidence="7" type="ORF">P0Y56_14990</name>
</gene>
<keyword evidence="4" id="KW-0460">Magnesium</keyword>
<protein>
    <recommendedName>
        <fullName evidence="5">fructokinase</fullName>
        <ecNumber evidence="5">2.7.1.4</ecNumber>
    </recommendedName>
</protein>
<keyword evidence="3" id="KW-0862">Zinc</keyword>
<evidence type="ECO:0000313" key="8">
    <source>
        <dbReference type="Proteomes" id="UP001218362"/>
    </source>
</evidence>
<evidence type="ECO:0000256" key="5">
    <source>
        <dbReference type="ARBA" id="ARBA00038887"/>
    </source>
</evidence>
<dbReference type="PANTHER" id="PTHR42742">
    <property type="entry name" value="TRANSCRIPTIONAL REPRESSOR MPRA"/>
    <property type="match status" value="1"/>
</dbReference>
<comment type="cofactor">
    <cofactor evidence="1">
        <name>Mg(2+)</name>
        <dbReference type="ChEBI" id="CHEBI:18420"/>
    </cofactor>
</comment>
<sequence length="304" mass="31889">MPGWRGDAVTAPLLAGVELGGTKSIAVLARGSEILEQAVWPTLSPEETLGRISGQLRQWHRAHGFSAVGIASFGPVRLDRSAPDYGCILQTPKPGWSGAPVAARLMAGLDCPWQIDTDVNAAALAEYLWGAGQGCRSLCYITIGTGVGGGLVIDGQPVHGALHPEIGHLRLKRALGDEFPGACRFHGDCVEGLISGPALEKRLRRDPALVTDGDTCWDEVASDLAELAAAILLTVSAERILVGGGVAIERPFLLERARVLLVENLGGYLPFIDKESVHDVLRQPALGRRAGPLGAVALAATLAA</sequence>
<dbReference type="SUPFAM" id="SSF53067">
    <property type="entry name" value="Actin-like ATPase domain"/>
    <property type="match status" value="1"/>
</dbReference>
<dbReference type="Proteomes" id="UP001218362">
    <property type="component" value="Chromosome"/>
</dbReference>
<dbReference type="EC" id="2.7.1.4" evidence="5"/>
<dbReference type="EMBL" id="CP119316">
    <property type="protein sequence ID" value="WEK46299.1"/>
    <property type="molecule type" value="Genomic_DNA"/>
</dbReference>
<dbReference type="AlphaFoldDB" id="A0AAJ6BMC7"/>
<comment type="catalytic activity">
    <reaction evidence="6">
        <text>D-fructose + ATP = D-fructose 6-phosphate + ADP + H(+)</text>
        <dbReference type="Rhea" id="RHEA:16125"/>
        <dbReference type="ChEBI" id="CHEBI:15378"/>
        <dbReference type="ChEBI" id="CHEBI:30616"/>
        <dbReference type="ChEBI" id="CHEBI:37721"/>
        <dbReference type="ChEBI" id="CHEBI:61527"/>
        <dbReference type="ChEBI" id="CHEBI:456216"/>
        <dbReference type="EC" id="2.7.1.4"/>
    </reaction>
</comment>
<dbReference type="PROSITE" id="PS01125">
    <property type="entry name" value="ROK"/>
    <property type="match status" value="1"/>
</dbReference>
<keyword evidence="2" id="KW-0479">Metal-binding</keyword>